<proteinExistence type="predicted"/>
<dbReference type="Proteomes" id="UP001283341">
    <property type="component" value="Unassembled WGS sequence"/>
</dbReference>
<sequence>MGAHVSKLECQDFYGIKLNCDINPSSNTTAFALGGITPGNFQGDPDIAGIGVLGAFLIVTFFSVALSIGNAIWWILKNVLHWKDRLTHEEKGQKKWQLSVSGFFESLVTTCSDQQIFTGGAYAITLRYSKGCSISAYHYNIVANMLLLTCATHLMAVTIAKHYWEHPYIALLRIGITTLVYIVTGVLLANQTGAGNAFPTAVPSDTDTYSTVLLPAACFQRNDSQFRNSLQQTFSSGSASSFLTGQIHGWTEYLVMFAFYLVAVFVSLGRFVRRGTNHPGTRKRFVDALQRSSLTRFLFRAKRFFYLLFAVYLVGGVGTAVWAVQSAFRYILDLRRWVDQSGWMHKPNVENDPSTFGQLVPLLLMTLTLFTFLHLLSGTYKSTP</sequence>
<protein>
    <recommendedName>
        <fullName evidence="4">Transmembrane protein</fullName>
    </recommendedName>
</protein>
<evidence type="ECO:0008006" key="4">
    <source>
        <dbReference type="Google" id="ProtNLM"/>
    </source>
</evidence>
<dbReference type="InterPro" id="IPR053018">
    <property type="entry name" value="Elsinochrome_Biosynth-Asso"/>
</dbReference>
<reference evidence="2" key="2">
    <citation type="submission" date="2023-06" db="EMBL/GenBank/DDBJ databases">
        <authorList>
            <consortium name="Lawrence Berkeley National Laboratory"/>
            <person name="Haridas S."/>
            <person name="Hensen N."/>
            <person name="Bonometti L."/>
            <person name="Westerberg I."/>
            <person name="Brannstrom I.O."/>
            <person name="Guillou S."/>
            <person name="Cros-Aarteil S."/>
            <person name="Calhoun S."/>
            <person name="Kuo A."/>
            <person name="Mondo S."/>
            <person name="Pangilinan J."/>
            <person name="Riley R."/>
            <person name="Labutti K."/>
            <person name="Andreopoulos B."/>
            <person name="Lipzen A."/>
            <person name="Chen C."/>
            <person name="Yanf M."/>
            <person name="Daum C."/>
            <person name="Ng V."/>
            <person name="Clum A."/>
            <person name="Steindorff A."/>
            <person name="Ohm R."/>
            <person name="Martin F."/>
            <person name="Silar P."/>
            <person name="Natvig D."/>
            <person name="Lalanne C."/>
            <person name="Gautier V."/>
            <person name="Ament-Velasquez S.L."/>
            <person name="Kruys A."/>
            <person name="Hutchinson M.I."/>
            <person name="Powell A.J."/>
            <person name="Barry K."/>
            <person name="Miller A.N."/>
            <person name="Grigoriev I.V."/>
            <person name="Debuchy R."/>
            <person name="Gladieux P."/>
            <person name="Thoren M.H."/>
            <person name="Johannesson H."/>
        </authorList>
    </citation>
    <scope>NUCLEOTIDE SEQUENCE</scope>
    <source>
        <strain evidence="2">CBS 118394</strain>
    </source>
</reference>
<accession>A0AAE0HZL7</accession>
<keyword evidence="1" id="KW-1133">Transmembrane helix</keyword>
<name>A0AAE0HZL7_9PEZI</name>
<dbReference type="EMBL" id="JAUEDM010000005">
    <property type="protein sequence ID" value="KAK3315834.1"/>
    <property type="molecule type" value="Genomic_DNA"/>
</dbReference>
<comment type="caution">
    <text evidence="2">The sequence shown here is derived from an EMBL/GenBank/DDBJ whole genome shotgun (WGS) entry which is preliminary data.</text>
</comment>
<feature type="transmembrane region" description="Helical" evidence="1">
    <location>
        <begin position="168"/>
        <end position="189"/>
    </location>
</feature>
<keyword evidence="1" id="KW-0472">Membrane</keyword>
<gene>
    <name evidence="2" type="ORF">B0H66DRAFT_479372</name>
</gene>
<evidence type="ECO:0000256" key="1">
    <source>
        <dbReference type="SAM" id="Phobius"/>
    </source>
</evidence>
<feature type="transmembrane region" description="Helical" evidence="1">
    <location>
        <begin position="356"/>
        <end position="376"/>
    </location>
</feature>
<dbReference type="AlphaFoldDB" id="A0AAE0HZL7"/>
<feature type="transmembrane region" description="Helical" evidence="1">
    <location>
        <begin position="253"/>
        <end position="272"/>
    </location>
</feature>
<feature type="transmembrane region" description="Helical" evidence="1">
    <location>
        <begin position="50"/>
        <end position="76"/>
    </location>
</feature>
<dbReference type="PANTHER" id="PTHR37577">
    <property type="entry name" value="INTEGRAL MEMBRANE PROTEIN"/>
    <property type="match status" value="1"/>
</dbReference>
<keyword evidence="1" id="KW-0812">Transmembrane</keyword>
<dbReference type="PANTHER" id="PTHR37577:SF1">
    <property type="entry name" value="INTEGRAL MEMBRANE PROTEIN"/>
    <property type="match status" value="1"/>
</dbReference>
<keyword evidence="3" id="KW-1185">Reference proteome</keyword>
<evidence type="ECO:0000313" key="2">
    <source>
        <dbReference type="EMBL" id="KAK3315834.1"/>
    </source>
</evidence>
<feature type="transmembrane region" description="Helical" evidence="1">
    <location>
        <begin position="304"/>
        <end position="324"/>
    </location>
</feature>
<feature type="transmembrane region" description="Helical" evidence="1">
    <location>
        <begin position="136"/>
        <end position="156"/>
    </location>
</feature>
<reference evidence="2" key="1">
    <citation type="journal article" date="2023" name="Mol. Phylogenet. Evol.">
        <title>Genome-scale phylogeny and comparative genomics of the fungal order Sordariales.</title>
        <authorList>
            <person name="Hensen N."/>
            <person name="Bonometti L."/>
            <person name="Westerberg I."/>
            <person name="Brannstrom I.O."/>
            <person name="Guillou S."/>
            <person name="Cros-Aarteil S."/>
            <person name="Calhoun S."/>
            <person name="Haridas S."/>
            <person name="Kuo A."/>
            <person name="Mondo S."/>
            <person name="Pangilinan J."/>
            <person name="Riley R."/>
            <person name="LaButti K."/>
            <person name="Andreopoulos B."/>
            <person name="Lipzen A."/>
            <person name="Chen C."/>
            <person name="Yan M."/>
            <person name="Daum C."/>
            <person name="Ng V."/>
            <person name="Clum A."/>
            <person name="Steindorff A."/>
            <person name="Ohm R.A."/>
            <person name="Martin F."/>
            <person name="Silar P."/>
            <person name="Natvig D.O."/>
            <person name="Lalanne C."/>
            <person name="Gautier V."/>
            <person name="Ament-Velasquez S.L."/>
            <person name="Kruys A."/>
            <person name="Hutchinson M.I."/>
            <person name="Powell A.J."/>
            <person name="Barry K."/>
            <person name="Miller A.N."/>
            <person name="Grigoriev I.V."/>
            <person name="Debuchy R."/>
            <person name="Gladieux P."/>
            <person name="Hiltunen Thoren M."/>
            <person name="Johannesson H."/>
        </authorList>
    </citation>
    <scope>NUCLEOTIDE SEQUENCE</scope>
    <source>
        <strain evidence="2">CBS 118394</strain>
    </source>
</reference>
<evidence type="ECO:0000313" key="3">
    <source>
        <dbReference type="Proteomes" id="UP001283341"/>
    </source>
</evidence>
<organism evidence="2 3">
    <name type="scientific">Apodospora peruviana</name>
    <dbReference type="NCBI Taxonomy" id="516989"/>
    <lineage>
        <taxon>Eukaryota</taxon>
        <taxon>Fungi</taxon>
        <taxon>Dikarya</taxon>
        <taxon>Ascomycota</taxon>
        <taxon>Pezizomycotina</taxon>
        <taxon>Sordariomycetes</taxon>
        <taxon>Sordariomycetidae</taxon>
        <taxon>Sordariales</taxon>
        <taxon>Lasiosphaeriaceae</taxon>
        <taxon>Apodospora</taxon>
    </lineage>
</organism>